<proteinExistence type="predicted"/>
<feature type="compositionally biased region" description="Polar residues" evidence="1">
    <location>
        <begin position="368"/>
        <end position="387"/>
    </location>
</feature>
<evidence type="ECO:0000256" key="1">
    <source>
        <dbReference type="SAM" id="MobiDB-lite"/>
    </source>
</evidence>
<accession>A0A423TZW1</accession>
<sequence length="1039" mass="109887">MDPFTASFAAFRVRELAARCPAFARDSDKPPPGVAVAAEGRKECEVRRRAPRNDDSALLPPQTRDPRGCSTPFSPSFPALPVPVASRAPLFLPRRGVRGGRVFPAPSDSSASGRVWACAAPPRARLRVCVSLSECGRGAIRCGFSPSLAPGKASALGGAARPFPRASWRRSVRSFLPPLRVNVSVGGDAQVGASAYLLLLSAFSRERRYCPPAPPSPLCSSGHQTVAWFAATWQKRRHSAVAATCWRCVSNPSVSSSTTSSDPAAIPGANTSSSSLPSKPLPKATTIITNTTAVGSSPGTITTIIITATTTHPLTAATSTSTSTTCPIITRHIKTTILPRIATDPIPTATTSATATSFLSSRVTSPSVATRPATTTALSPATHSIGTDTCPATSLSPASKSPAPHPATTVPHSASIFSSPASVLTPGVTETRLSSSATRSPSVTTGGITIGPGITAPRSFTAATPNGTRSTPVTAASTPTATTTRLPSYPSTFFRPNNTNISLTTKYHSTTTNNSHPGVTVTLPDAATTPPGTTTSRCDTKTVPGPACEAAVGSPLTIPVRQSTADTPVKTASRPWTSIICQGTPAGRRTTGTCGSVTTVCQAALMPPATTTSSQIAGTARTYPADATYLSSSKVGKTDANPTKALWPTVATTTASSGVTVTGPATSVCPRTHAMTPALSGCQSATNACSATSPATSVYPRESAAGTVPATLTSAINTYLLTTTACHDAKHGHIPCHHNHIPCHICHQCPPAATLPHMPPLLHLCTLTLPSVPCLRHHSVPLCHLPPTAPCHHLPCHTPSTCCYHCPICPICPIYLYPISCYHCPICHICPLAATLPTLSAPLLHCPICPTASAIWPILLHLLPHLPSLPHLCHICHHYHLPSLPHLCHICHHYHICHHCPIYLYPISCHPKHHTTIPKHSHYQSRHEVRIPLRPSNPPELPGHVPDRDHPALDDDRRVPHLRRQPPGHVGLVPLGWEYRHEYLRQYQQQRHHHALAQGTSALHFDARVQDRQKGEREEVARSGRSRDGGFVWGGNCRF</sequence>
<comment type="caution">
    <text evidence="2">The sequence shown here is derived from an EMBL/GenBank/DDBJ whole genome shotgun (WGS) entry which is preliminary data.</text>
</comment>
<evidence type="ECO:0000313" key="2">
    <source>
        <dbReference type="EMBL" id="ROT81995.1"/>
    </source>
</evidence>
<keyword evidence="3" id="KW-1185">Reference proteome</keyword>
<name>A0A423TZW1_PENVA</name>
<feature type="region of interest" description="Disordered" evidence="1">
    <location>
        <begin position="368"/>
        <end position="414"/>
    </location>
</feature>
<feature type="compositionally biased region" description="Low complexity" evidence="1">
    <location>
        <begin position="444"/>
        <end position="455"/>
    </location>
</feature>
<feature type="region of interest" description="Disordered" evidence="1">
    <location>
        <begin position="432"/>
        <end position="497"/>
    </location>
</feature>
<feature type="region of interest" description="Disordered" evidence="1">
    <location>
        <begin position="511"/>
        <end position="542"/>
    </location>
</feature>
<feature type="region of interest" description="Disordered" evidence="1">
    <location>
        <begin position="920"/>
        <end position="966"/>
    </location>
</feature>
<feature type="region of interest" description="Disordered" evidence="1">
    <location>
        <begin position="23"/>
        <end position="68"/>
    </location>
</feature>
<protein>
    <submittedName>
        <fullName evidence="2">Uncharacterized protein</fullName>
    </submittedName>
</protein>
<feature type="compositionally biased region" description="Polar residues" evidence="1">
    <location>
        <begin position="432"/>
        <end position="443"/>
    </location>
</feature>
<feature type="compositionally biased region" description="Low complexity" evidence="1">
    <location>
        <begin position="272"/>
        <end position="281"/>
    </location>
</feature>
<feature type="compositionally biased region" description="Low complexity" evidence="1">
    <location>
        <begin position="391"/>
        <end position="409"/>
    </location>
</feature>
<dbReference type="Proteomes" id="UP000283509">
    <property type="component" value="Unassembled WGS sequence"/>
</dbReference>
<organism evidence="2 3">
    <name type="scientific">Penaeus vannamei</name>
    <name type="common">Whiteleg shrimp</name>
    <name type="synonym">Litopenaeus vannamei</name>
    <dbReference type="NCBI Taxonomy" id="6689"/>
    <lineage>
        <taxon>Eukaryota</taxon>
        <taxon>Metazoa</taxon>
        <taxon>Ecdysozoa</taxon>
        <taxon>Arthropoda</taxon>
        <taxon>Crustacea</taxon>
        <taxon>Multicrustacea</taxon>
        <taxon>Malacostraca</taxon>
        <taxon>Eumalacostraca</taxon>
        <taxon>Eucarida</taxon>
        <taxon>Decapoda</taxon>
        <taxon>Dendrobranchiata</taxon>
        <taxon>Penaeoidea</taxon>
        <taxon>Penaeidae</taxon>
        <taxon>Penaeus</taxon>
    </lineage>
</organism>
<feature type="compositionally biased region" description="Low complexity" evidence="1">
    <location>
        <begin position="468"/>
        <end position="488"/>
    </location>
</feature>
<reference evidence="2 3" key="1">
    <citation type="submission" date="2018-04" db="EMBL/GenBank/DDBJ databases">
        <authorList>
            <person name="Zhang X."/>
            <person name="Yuan J."/>
            <person name="Li F."/>
            <person name="Xiang J."/>
        </authorList>
    </citation>
    <scope>NUCLEOTIDE SEQUENCE [LARGE SCALE GENOMIC DNA]</scope>
    <source>
        <tissue evidence="2">Muscle</tissue>
    </source>
</reference>
<feature type="compositionally biased region" description="Low complexity" evidence="1">
    <location>
        <begin position="522"/>
        <end position="535"/>
    </location>
</feature>
<dbReference type="AlphaFoldDB" id="A0A423TZW1"/>
<feature type="compositionally biased region" description="Basic and acidic residues" evidence="1">
    <location>
        <begin position="945"/>
        <end position="959"/>
    </location>
</feature>
<dbReference type="EMBL" id="QCYY01000898">
    <property type="protein sequence ID" value="ROT81995.1"/>
    <property type="molecule type" value="Genomic_DNA"/>
</dbReference>
<dbReference type="OrthoDB" id="10626644at2759"/>
<reference evidence="2 3" key="2">
    <citation type="submission" date="2019-01" db="EMBL/GenBank/DDBJ databases">
        <title>The decoding of complex shrimp genome reveals the adaptation for benthos swimmer, frequently molting mechanism and breeding impact on genome.</title>
        <authorList>
            <person name="Sun Y."/>
            <person name="Gao Y."/>
            <person name="Yu Y."/>
        </authorList>
    </citation>
    <scope>NUCLEOTIDE SEQUENCE [LARGE SCALE GENOMIC DNA]</scope>
    <source>
        <tissue evidence="2">Muscle</tissue>
    </source>
</reference>
<feature type="compositionally biased region" description="Basic and acidic residues" evidence="1">
    <location>
        <begin position="39"/>
        <end position="55"/>
    </location>
</feature>
<feature type="region of interest" description="Disordered" evidence="1">
    <location>
        <begin position="253"/>
        <end position="281"/>
    </location>
</feature>
<gene>
    <name evidence="2" type="ORF">C7M84_024849</name>
</gene>
<evidence type="ECO:0000313" key="3">
    <source>
        <dbReference type="Proteomes" id="UP000283509"/>
    </source>
</evidence>